<dbReference type="EMBL" id="BAABJZ010000018">
    <property type="protein sequence ID" value="GAA4881040.1"/>
    <property type="molecule type" value="Genomic_DNA"/>
</dbReference>
<accession>A0ABP9ELK1</accession>
<dbReference type="Pfam" id="PF14402">
    <property type="entry name" value="7TM_transglut"/>
    <property type="match status" value="1"/>
</dbReference>
<feature type="transmembrane region" description="Helical" evidence="1">
    <location>
        <begin position="466"/>
        <end position="486"/>
    </location>
</feature>
<keyword evidence="1" id="KW-0812">Transmembrane</keyword>
<evidence type="ECO:0000259" key="2">
    <source>
        <dbReference type="Pfam" id="PF14400"/>
    </source>
</evidence>
<feature type="domain" description="7 transmembrane helices usually fused to an inactive transglutaminase" evidence="3">
    <location>
        <begin position="253"/>
        <end position="497"/>
    </location>
</feature>
<dbReference type="Pfam" id="PF14400">
    <property type="entry name" value="Transglut_i_TM"/>
    <property type="match status" value="1"/>
</dbReference>
<feature type="transmembrane region" description="Helical" evidence="1">
    <location>
        <begin position="407"/>
        <end position="424"/>
    </location>
</feature>
<keyword evidence="1" id="KW-1133">Transmembrane helix</keyword>
<feature type="transmembrane region" description="Helical" evidence="1">
    <location>
        <begin position="377"/>
        <end position="401"/>
    </location>
</feature>
<dbReference type="InterPro" id="IPR025838">
    <property type="entry name" value="Transglut_i_TM"/>
</dbReference>
<reference evidence="5" key="1">
    <citation type="journal article" date="2019" name="Int. J. Syst. Evol. Microbiol.">
        <title>The Global Catalogue of Microorganisms (GCM) 10K type strain sequencing project: providing services to taxonomists for standard genome sequencing and annotation.</title>
        <authorList>
            <consortium name="The Broad Institute Genomics Platform"/>
            <consortium name="The Broad Institute Genome Sequencing Center for Infectious Disease"/>
            <person name="Wu L."/>
            <person name="Ma J."/>
        </authorList>
    </citation>
    <scope>NUCLEOTIDE SEQUENCE [LARGE SCALE GENOMIC DNA]</scope>
    <source>
        <strain evidence="5">JCM 18401</strain>
    </source>
</reference>
<proteinExistence type="predicted"/>
<feature type="domain" description="Inactive transglutaminase fused to 7 transmembrane helices" evidence="2">
    <location>
        <begin position="23"/>
        <end position="181"/>
    </location>
</feature>
<gene>
    <name evidence="4" type="ORF">GCM10023333_14050</name>
</gene>
<comment type="caution">
    <text evidence="4">The sequence shown here is derived from an EMBL/GenBank/DDBJ whole genome shotgun (WGS) entry which is preliminary data.</text>
</comment>
<dbReference type="InterPro" id="IPR025840">
    <property type="entry name" value="7TM_transglut"/>
</dbReference>
<sequence>MSRKPFYFLIFLLIASGFGYNLYRHKVDHIPFFPGSVQTTWTVEARITYNANGPVEATLALPTDPAFTLLSESAASPGYGLSMTEDQSGRRATWTTRNASGSQELYYTANLVPNGYDLLDDHATEYTVPNLVWDEGLDTAAQTVIAKAWDQSANNRSFALQLAKLVANPEQQQNVALLLARYEPAALLNRLLQTAGVPSQIVYALNLEDGRRRQALRAWVEVQDGENGYLFNPESGTEGRPDNLLLWQRHGNSVLELTGGSNSSVTFSMIEDTRPALATALDMMSAAAQERGLSLYNLPLEEQSLLRGLFLIPIGVLVVVFLRVLIGLKTSGTFMPVLIALAFIQTKLLTGLVGFLLIVACGLVLRSYLSNLNLLLISRISAVVILVLGIIAAFTLLAFNFGLTEGLTITFFPMIILAWTIERMSILWEEEGPKEVFVQGGGSLLVAVITYLAMDNDLVRHWAFNFLGIHLIVLALILVMGQYTGYRLLELRRFRPLAEDKQ</sequence>
<keyword evidence="1" id="KW-0472">Membrane</keyword>
<name>A0ABP9ELK1_9GAMM</name>
<evidence type="ECO:0000259" key="3">
    <source>
        <dbReference type="Pfam" id="PF14402"/>
    </source>
</evidence>
<dbReference type="RefSeq" id="WP_345334640.1">
    <property type="nucleotide sequence ID" value="NZ_BAABJZ010000018.1"/>
</dbReference>
<feature type="transmembrane region" description="Helical" evidence="1">
    <location>
        <begin position="338"/>
        <end position="365"/>
    </location>
</feature>
<evidence type="ECO:0000313" key="5">
    <source>
        <dbReference type="Proteomes" id="UP001499988"/>
    </source>
</evidence>
<evidence type="ECO:0000313" key="4">
    <source>
        <dbReference type="EMBL" id="GAA4881040.1"/>
    </source>
</evidence>
<dbReference type="Proteomes" id="UP001499988">
    <property type="component" value="Unassembled WGS sequence"/>
</dbReference>
<keyword evidence="5" id="KW-1185">Reference proteome</keyword>
<feature type="transmembrane region" description="Helical" evidence="1">
    <location>
        <begin position="6"/>
        <end position="23"/>
    </location>
</feature>
<feature type="transmembrane region" description="Helical" evidence="1">
    <location>
        <begin position="305"/>
        <end position="326"/>
    </location>
</feature>
<protein>
    <submittedName>
        <fullName evidence="4">Inactive transglutaminase family protein</fullName>
    </submittedName>
</protein>
<feature type="transmembrane region" description="Helical" evidence="1">
    <location>
        <begin position="436"/>
        <end position="454"/>
    </location>
</feature>
<organism evidence="4 5">
    <name type="scientific">Ferrimonas pelagia</name>
    <dbReference type="NCBI Taxonomy" id="1177826"/>
    <lineage>
        <taxon>Bacteria</taxon>
        <taxon>Pseudomonadati</taxon>
        <taxon>Pseudomonadota</taxon>
        <taxon>Gammaproteobacteria</taxon>
        <taxon>Alteromonadales</taxon>
        <taxon>Ferrimonadaceae</taxon>
        <taxon>Ferrimonas</taxon>
    </lineage>
</organism>
<evidence type="ECO:0000256" key="1">
    <source>
        <dbReference type="SAM" id="Phobius"/>
    </source>
</evidence>